<evidence type="ECO:0000256" key="1">
    <source>
        <dbReference type="SAM" id="MobiDB-lite"/>
    </source>
</evidence>
<evidence type="ECO:0000313" key="2">
    <source>
        <dbReference type="EMBL" id="ARP86824.1"/>
    </source>
</evidence>
<keyword evidence="3" id="KW-1185">Reference proteome</keyword>
<name>A0A1W6Z0V9_9BORD</name>
<dbReference type="Gene3D" id="3.40.50.300">
    <property type="entry name" value="P-loop containing nucleotide triphosphate hydrolases"/>
    <property type="match status" value="1"/>
</dbReference>
<dbReference type="EMBL" id="CP021109">
    <property type="protein sequence ID" value="ARP86824.1"/>
    <property type="molecule type" value="Genomic_DNA"/>
</dbReference>
<dbReference type="InterPro" id="IPR027417">
    <property type="entry name" value="P-loop_NTPase"/>
</dbReference>
<accession>A0A1W6Z0V9</accession>
<evidence type="ECO:0000313" key="3">
    <source>
        <dbReference type="Proteomes" id="UP000194139"/>
    </source>
</evidence>
<feature type="compositionally biased region" description="Basic and acidic residues" evidence="1">
    <location>
        <begin position="23"/>
        <end position="32"/>
    </location>
</feature>
<dbReference type="SUPFAM" id="SSF52540">
    <property type="entry name" value="P-loop containing nucleoside triphosphate hydrolases"/>
    <property type="match status" value="1"/>
</dbReference>
<protein>
    <recommendedName>
        <fullName evidence="4">Thymidylate kinase-like domain-containing protein</fullName>
    </recommendedName>
</protein>
<reference evidence="2 3" key="1">
    <citation type="submission" date="2017-05" db="EMBL/GenBank/DDBJ databases">
        <title>Complete and WGS of Bordetella genogroups.</title>
        <authorList>
            <person name="Spilker T."/>
            <person name="LiPuma J."/>
        </authorList>
    </citation>
    <scope>NUCLEOTIDE SEQUENCE [LARGE SCALE GENOMIC DNA]</scope>
    <source>
        <strain evidence="2 3">AU17164</strain>
    </source>
</reference>
<dbReference type="RefSeq" id="WP_086072510.1">
    <property type="nucleotide sequence ID" value="NZ_CP021109.1"/>
</dbReference>
<feature type="region of interest" description="Disordered" evidence="1">
    <location>
        <begin position="11"/>
        <end position="44"/>
    </location>
</feature>
<gene>
    <name evidence="2" type="ORF">CAL13_11860</name>
</gene>
<dbReference type="AlphaFoldDB" id="A0A1W6Z0V9"/>
<proteinExistence type="predicted"/>
<evidence type="ECO:0008006" key="4">
    <source>
        <dbReference type="Google" id="ProtNLM"/>
    </source>
</evidence>
<dbReference type="Proteomes" id="UP000194139">
    <property type="component" value="Chromosome"/>
</dbReference>
<organism evidence="2 3">
    <name type="scientific">Bordetella genomosp. 9</name>
    <dbReference type="NCBI Taxonomy" id="1416803"/>
    <lineage>
        <taxon>Bacteria</taxon>
        <taxon>Pseudomonadati</taxon>
        <taxon>Pseudomonadota</taxon>
        <taxon>Betaproteobacteria</taxon>
        <taxon>Burkholderiales</taxon>
        <taxon>Alcaligenaceae</taxon>
        <taxon>Bordetella</taxon>
    </lineage>
</organism>
<sequence>MGAFTQQYGIVHPAGSAPAGPEAADHPPRHDGASPNPGHCGRPPQSNACEAVLRILIESGETGRLPWVMLRPRGHDGDGIFGGDFDFLIDGERFDEILRTVYSVCQEAGVSFIVRQAAPFKRQIELLDDGGRRVTLELWTQAELRVQGSRGHMTRGGVAYAAYEALDPAGRLALLAALFVLHLHHKKKDLRLALVRERLSYFANAAHGVPGLRVALDGLLSGDMDLDAARHVAMAFLNERGVPVLPPATIAARRLAWRLRRALHWPAWRTVAVVGPDGSGKSALIDDLQASPEGRGFRFKRFKRLFRKPLFYWGKEPRNVREEKRLWLVLPVAWGAFTLLQLFTGWRRPLLLDRYFYDYFVRNVRVGAGAPLRRISAYPLCSALTPPPQRLVVASCPAQVIHTRKQEMTADAIAAMYEVYLDQVRRGMLPATLFCHTGGSREQSGLHVRRFLAASGAD</sequence>
<feature type="compositionally biased region" description="Low complexity" evidence="1">
    <location>
        <begin position="13"/>
        <end position="22"/>
    </location>
</feature>